<evidence type="ECO:0000313" key="1">
    <source>
        <dbReference type="EMBL" id="TCP10794.1"/>
    </source>
</evidence>
<feature type="non-terminal residue" evidence="1">
    <location>
        <position position="34"/>
    </location>
</feature>
<dbReference type="Proteomes" id="UP000295182">
    <property type="component" value="Unassembled WGS sequence"/>
</dbReference>
<proteinExistence type="predicted"/>
<sequence length="34" mass="4105">MTFDRRNLPEPVGYYEAAGLVFRERKGKWRTTRC</sequence>
<comment type="caution">
    <text evidence="1">The sequence shown here is derived from an EMBL/GenBank/DDBJ whole genome shotgun (WGS) entry which is preliminary data.</text>
</comment>
<accession>A0A4R2MVV6</accession>
<dbReference type="AlphaFoldDB" id="A0A4R2MVV6"/>
<evidence type="ECO:0000313" key="2">
    <source>
        <dbReference type="Proteomes" id="UP000295182"/>
    </source>
</evidence>
<protein>
    <submittedName>
        <fullName evidence="1">Uncharacterized protein</fullName>
    </submittedName>
</protein>
<keyword evidence="2" id="KW-1185">Reference proteome</keyword>
<gene>
    <name evidence="1" type="ORF">EV674_1551</name>
</gene>
<organism evidence="1 2">
    <name type="scientific">Simplicispira metamorpha</name>
    <dbReference type="NCBI Taxonomy" id="80881"/>
    <lineage>
        <taxon>Bacteria</taxon>
        <taxon>Pseudomonadati</taxon>
        <taxon>Pseudomonadota</taxon>
        <taxon>Betaproteobacteria</taxon>
        <taxon>Burkholderiales</taxon>
        <taxon>Comamonadaceae</taxon>
        <taxon>Simplicispira</taxon>
    </lineage>
</organism>
<reference evidence="1 2" key="1">
    <citation type="submission" date="2019-03" db="EMBL/GenBank/DDBJ databases">
        <title>Genomic Encyclopedia of Type Strains, Phase IV (KMG-IV): sequencing the most valuable type-strain genomes for metagenomic binning, comparative biology and taxonomic classification.</title>
        <authorList>
            <person name="Goeker M."/>
        </authorList>
    </citation>
    <scope>NUCLEOTIDE SEQUENCE [LARGE SCALE GENOMIC DNA]</scope>
    <source>
        <strain evidence="1 2">DSM 1837</strain>
    </source>
</reference>
<name>A0A4R2MVV6_9BURK</name>
<dbReference type="EMBL" id="SLXH01000055">
    <property type="protein sequence ID" value="TCP10794.1"/>
    <property type="molecule type" value="Genomic_DNA"/>
</dbReference>